<proteinExistence type="inferred from homology"/>
<dbReference type="PANTHER" id="PTHR43286">
    <property type="entry name" value="ENDONUCLEASE III-LIKE PROTEIN 1"/>
    <property type="match status" value="1"/>
</dbReference>
<dbReference type="CDD" id="cd00056">
    <property type="entry name" value="ENDO3c"/>
    <property type="match status" value="1"/>
</dbReference>
<dbReference type="EC" id="4.2.99.18" evidence="14"/>
<evidence type="ECO:0000259" key="16">
    <source>
        <dbReference type="SMART" id="SM00478"/>
    </source>
</evidence>
<dbReference type="GO" id="GO:0046872">
    <property type="term" value="F:metal ion binding"/>
    <property type="evidence" value="ECO:0007669"/>
    <property type="project" value="UniProtKB-KW"/>
</dbReference>
<dbReference type="EMBL" id="JAQQBR010001831">
    <property type="protein sequence ID" value="KAK0168135.1"/>
    <property type="molecule type" value="Genomic_DNA"/>
</dbReference>
<keyword evidence="9" id="KW-0411">Iron-sulfur</keyword>
<keyword evidence="18" id="KW-1185">Reference proteome</keyword>
<evidence type="ECO:0000256" key="12">
    <source>
        <dbReference type="ARBA" id="ARBA00023295"/>
    </source>
</evidence>
<evidence type="ECO:0000256" key="6">
    <source>
        <dbReference type="ARBA" id="ARBA00022801"/>
    </source>
</evidence>
<dbReference type="SMART" id="SM00478">
    <property type="entry name" value="ENDO3c"/>
    <property type="match status" value="1"/>
</dbReference>
<dbReference type="PANTHER" id="PTHR43286:SF1">
    <property type="entry name" value="ENDONUCLEASE III-LIKE PROTEIN 1"/>
    <property type="match status" value="1"/>
</dbReference>
<evidence type="ECO:0000256" key="13">
    <source>
        <dbReference type="ARBA" id="ARBA00044632"/>
    </source>
</evidence>
<evidence type="ECO:0000256" key="4">
    <source>
        <dbReference type="ARBA" id="ARBA00022723"/>
    </source>
</evidence>
<dbReference type="GO" id="GO:0006285">
    <property type="term" value="P:base-excision repair, AP site formation"/>
    <property type="evidence" value="ECO:0007669"/>
    <property type="project" value="UniProtKB-UniRule"/>
</dbReference>
<organism evidence="17 18">
    <name type="scientific">Microctonus hyperodae</name>
    <name type="common">Parasitoid wasp</name>
    <dbReference type="NCBI Taxonomy" id="165561"/>
    <lineage>
        <taxon>Eukaryota</taxon>
        <taxon>Metazoa</taxon>
        <taxon>Ecdysozoa</taxon>
        <taxon>Arthropoda</taxon>
        <taxon>Hexapoda</taxon>
        <taxon>Insecta</taxon>
        <taxon>Pterygota</taxon>
        <taxon>Neoptera</taxon>
        <taxon>Endopterygota</taxon>
        <taxon>Hymenoptera</taxon>
        <taxon>Apocrita</taxon>
        <taxon>Ichneumonoidea</taxon>
        <taxon>Braconidae</taxon>
        <taxon>Euphorinae</taxon>
        <taxon>Microctonus</taxon>
    </lineage>
</organism>
<keyword evidence="3" id="KW-0004">4Fe-4S</keyword>
<dbReference type="FunFam" id="1.10.1670.10:FF:000003">
    <property type="entry name" value="Endonuclease III homolog"/>
    <property type="match status" value="1"/>
</dbReference>
<dbReference type="EC" id="3.2.2.-" evidence="14"/>
<dbReference type="InterPro" id="IPR003265">
    <property type="entry name" value="HhH-GPD_domain"/>
</dbReference>
<dbReference type="InterPro" id="IPR004036">
    <property type="entry name" value="Endonuclease-III-like_CS2"/>
</dbReference>
<comment type="subcellular location">
    <subcellularLocation>
        <location evidence="14">Nucleus</location>
    </subcellularLocation>
    <subcellularLocation>
        <location evidence="14">Mitochondrion</location>
    </subcellularLocation>
</comment>
<evidence type="ECO:0000256" key="15">
    <source>
        <dbReference type="SAM" id="MobiDB-lite"/>
    </source>
</evidence>
<dbReference type="InterPro" id="IPR023170">
    <property type="entry name" value="HhH_base_excis_C"/>
</dbReference>
<evidence type="ECO:0000256" key="1">
    <source>
        <dbReference type="ARBA" id="ARBA00001966"/>
    </source>
</evidence>
<dbReference type="InterPro" id="IPR011257">
    <property type="entry name" value="DNA_glycosylase"/>
</dbReference>
<evidence type="ECO:0000256" key="10">
    <source>
        <dbReference type="ARBA" id="ARBA00023204"/>
    </source>
</evidence>
<keyword evidence="11 14" id="KW-0456">Lyase</keyword>
<dbReference type="Gene3D" id="1.10.340.30">
    <property type="entry name" value="Hypothetical protein, domain 2"/>
    <property type="match status" value="1"/>
</dbReference>
<dbReference type="GO" id="GO:0140078">
    <property type="term" value="F:class I DNA-(apurinic or apyrimidinic site) endonuclease activity"/>
    <property type="evidence" value="ECO:0007669"/>
    <property type="project" value="UniProtKB-EC"/>
</dbReference>
<comment type="cofactor">
    <cofactor evidence="1">
        <name>[4Fe-4S] cluster</name>
        <dbReference type="ChEBI" id="CHEBI:49883"/>
    </cofactor>
</comment>
<dbReference type="Proteomes" id="UP001168972">
    <property type="component" value="Unassembled WGS sequence"/>
</dbReference>
<dbReference type="InterPro" id="IPR030841">
    <property type="entry name" value="NTH1"/>
</dbReference>
<keyword evidence="10 14" id="KW-0234">DNA repair</keyword>
<feature type="compositionally biased region" description="Basic and acidic residues" evidence="15">
    <location>
        <begin position="74"/>
        <end position="96"/>
    </location>
</feature>
<dbReference type="GO" id="GO:0000703">
    <property type="term" value="F:oxidized pyrimidine nucleobase lesion DNA N-glycosylase activity"/>
    <property type="evidence" value="ECO:0007669"/>
    <property type="project" value="UniProtKB-UniRule"/>
</dbReference>
<evidence type="ECO:0000256" key="7">
    <source>
        <dbReference type="ARBA" id="ARBA00022946"/>
    </source>
</evidence>
<evidence type="ECO:0000256" key="14">
    <source>
        <dbReference type="HAMAP-Rule" id="MF_03183"/>
    </source>
</evidence>
<dbReference type="GO" id="GO:0006289">
    <property type="term" value="P:nucleotide-excision repair"/>
    <property type="evidence" value="ECO:0007669"/>
    <property type="project" value="TreeGrafter"/>
</dbReference>
<evidence type="ECO:0000256" key="5">
    <source>
        <dbReference type="ARBA" id="ARBA00022763"/>
    </source>
</evidence>
<comment type="function">
    <text evidence="14">Bifunctional DNA N-glycosylase with associated apurinic/apyrimidinic (AP) lyase function that catalyzes the first step in base excision repair (BER), the primary repair pathway for the repair of oxidative DNA damage. The DNA N-glycosylase activity releases the damaged DNA base from DNA by cleaving the N-glycosidic bond, leaving an AP site. The AP lyase activity cleaves the phosphodiester bond 3' to the AP site by a beta-elimination. Primarily recognizes and repairs oxidative base damage of pyrimidines.</text>
</comment>
<protein>
    <recommendedName>
        <fullName evidence="14">Endonuclease III homolog</fullName>
        <ecNumber evidence="14">3.2.2.-</ecNumber>
        <ecNumber evidence="14">4.2.99.18</ecNumber>
    </recommendedName>
    <alternativeName>
        <fullName evidence="14">Bifunctional DNA N-glycosylase/DNA-(apurinic or apyrimidinic site) lyase</fullName>
        <shortName evidence="14">DNA glycosylase/AP lyase</shortName>
    </alternativeName>
</protein>
<keyword evidence="5 14" id="KW-0227">DNA damage</keyword>
<comment type="caution">
    <text evidence="14">Lacks conserved residue(s) required for the propagation of feature annotation.</text>
</comment>
<dbReference type="PROSITE" id="PS01155">
    <property type="entry name" value="ENDONUCLEASE_III_2"/>
    <property type="match status" value="1"/>
</dbReference>
<dbReference type="HAMAP" id="MF_03183">
    <property type="entry name" value="Endonuclease_III_Nth"/>
    <property type="match status" value="1"/>
</dbReference>
<dbReference type="Gene3D" id="1.10.1670.10">
    <property type="entry name" value="Helix-hairpin-Helix base-excision DNA repair enzymes (C-terminal)"/>
    <property type="match status" value="1"/>
</dbReference>
<dbReference type="InterPro" id="IPR000445">
    <property type="entry name" value="HhH_motif"/>
</dbReference>
<feature type="region of interest" description="Disordered" evidence="15">
    <location>
        <begin position="67"/>
        <end position="96"/>
    </location>
</feature>
<comment type="similarity">
    <text evidence="2 14">Belongs to the Nth/MutY family.</text>
</comment>
<dbReference type="AlphaFoldDB" id="A0AA39FEK6"/>
<evidence type="ECO:0000256" key="3">
    <source>
        <dbReference type="ARBA" id="ARBA00022485"/>
    </source>
</evidence>
<accession>A0AA39FEK6</accession>
<sequence length="327" mass="37505">MFNIVDVKYFFRIMSKRTKLATVNSTKKLCSSSQLKINSDEESVNTEPTGTVSKYFIAKVVEPKKKSNHKRKKSIEIKYENNDKNEDHNEKKGDEQEKWYPKNWELTLNFIREMRKNSTAPVDEMGCHKCSDTKATPPIFRYQSLIALMLSSQTKDQTNHAAMERLKAHGCTPTNIVSTSDEILGKLIYPVSFWKRKVQYIKKTSEILLKNYNGDIPDTIEGLCALPGVGPKMGNICMDIAWNKISGIGVDTHVHRICNRLQWVKKQAKSPEETRKQLESWLPKNIWSEINYLLVGFGQEICQPRGPKCEQCLNKKLCPFAKANNPT</sequence>
<evidence type="ECO:0000256" key="11">
    <source>
        <dbReference type="ARBA" id="ARBA00023239"/>
    </source>
</evidence>
<keyword evidence="8" id="KW-0408">Iron</keyword>
<keyword evidence="14" id="KW-0539">Nucleus</keyword>
<dbReference type="SMART" id="SM00525">
    <property type="entry name" value="FES"/>
    <property type="match status" value="1"/>
</dbReference>
<keyword evidence="14" id="KW-0496">Mitochondrion</keyword>
<dbReference type="Pfam" id="PF00633">
    <property type="entry name" value="HHH"/>
    <property type="match status" value="1"/>
</dbReference>
<dbReference type="SUPFAM" id="SSF48150">
    <property type="entry name" value="DNA-glycosylase"/>
    <property type="match status" value="1"/>
</dbReference>
<reference evidence="17" key="2">
    <citation type="submission" date="2023-03" db="EMBL/GenBank/DDBJ databases">
        <authorList>
            <person name="Inwood S.N."/>
            <person name="Skelly J.G."/>
            <person name="Guhlin J."/>
            <person name="Harrop T.W.R."/>
            <person name="Goldson S.G."/>
            <person name="Dearden P.K."/>
        </authorList>
    </citation>
    <scope>NUCLEOTIDE SEQUENCE</scope>
    <source>
        <strain evidence="17">Lincoln</strain>
        <tissue evidence="17">Whole body</tissue>
    </source>
</reference>
<keyword evidence="7" id="KW-0809">Transit peptide</keyword>
<evidence type="ECO:0000313" key="18">
    <source>
        <dbReference type="Proteomes" id="UP001168972"/>
    </source>
</evidence>
<dbReference type="GO" id="GO:0051539">
    <property type="term" value="F:4 iron, 4 sulfur cluster binding"/>
    <property type="evidence" value="ECO:0007669"/>
    <property type="project" value="UniProtKB-KW"/>
</dbReference>
<evidence type="ECO:0000256" key="2">
    <source>
        <dbReference type="ARBA" id="ARBA00008343"/>
    </source>
</evidence>
<evidence type="ECO:0000256" key="9">
    <source>
        <dbReference type="ARBA" id="ARBA00023014"/>
    </source>
</evidence>
<name>A0AA39FEK6_MICHY</name>
<comment type="catalytic activity">
    <reaction evidence="13 14">
        <text>2'-deoxyribonucleotide-(2'-deoxyribose 5'-phosphate)-2'-deoxyribonucleotide-DNA = a 3'-end 2'-deoxyribonucleotide-(2,3-dehydro-2,3-deoxyribose 5'-phosphate)-DNA + a 5'-end 5'-phospho-2'-deoxyribonucleoside-DNA + H(+)</text>
        <dbReference type="Rhea" id="RHEA:66592"/>
        <dbReference type="Rhea" id="RHEA-COMP:13180"/>
        <dbReference type="Rhea" id="RHEA-COMP:16897"/>
        <dbReference type="Rhea" id="RHEA-COMP:17067"/>
        <dbReference type="ChEBI" id="CHEBI:15378"/>
        <dbReference type="ChEBI" id="CHEBI:136412"/>
        <dbReference type="ChEBI" id="CHEBI:157695"/>
        <dbReference type="ChEBI" id="CHEBI:167181"/>
        <dbReference type="EC" id="4.2.99.18"/>
    </reaction>
</comment>
<keyword evidence="4" id="KW-0479">Metal-binding</keyword>
<dbReference type="GO" id="GO:0003677">
    <property type="term" value="F:DNA binding"/>
    <property type="evidence" value="ECO:0007669"/>
    <property type="project" value="UniProtKB-UniRule"/>
</dbReference>
<evidence type="ECO:0000313" key="17">
    <source>
        <dbReference type="EMBL" id="KAK0168135.1"/>
    </source>
</evidence>
<dbReference type="Pfam" id="PF00730">
    <property type="entry name" value="HhH-GPD"/>
    <property type="match status" value="1"/>
</dbReference>
<dbReference type="FunFam" id="1.10.340.30:FF:000005">
    <property type="entry name" value="Endonuclease III-like protein 1"/>
    <property type="match status" value="1"/>
</dbReference>
<gene>
    <name evidence="14" type="primary">NTH1</name>
    <name evidence="17" type="ORF">PV327_001966</name>
</gene>
<keyword evidence="6 14" id="KW-0378">Hydrolase</keyword>
<dbReference type="GO" id="GO:0005739">
    <property type="term" value="C:mitochondrion"/>
    <property type="evidence" value="ECO:0007669"/>
    <property type="project" value="UniProtKB-SubCell"/>
</dbReference>
<feature type="domain" description="HhH-GPD" evidence="16">
    <location>
        <begin position="150"/>
        <end position="300"/>
    </location>
</feature>
<reference evidence="17" key="1">
    <citation type="journal article" date="2023" name="bioRxiv">
        <title>Scaffold-level genome assemblies of two parasitoid biocontrol wasps reveal the parthenogenesis mechanism and an associated novel virus.</title>
        <authorList>
            <person name="Inwood S."/>
            <person name="Skelly J."/>
            <person name="Guhlin J."/>
            <person name="Harrop T."/>
            <person name="Goldson S."/>
            <person name="Dearden P."/>
        </authorList>
    </citation>
    <scope>NUCLEOTIDE SEQUENCE</scope>
    <source>
        <strain evidence="17">Lincoln</strain>
        <tissue evidence="17">Whole body</tissue>
    </source>
</reference>
<comment type="caution">
    <text evidence="17">The sequence shown here is derived from an EMBL/GenBank/DDBJ whole genome shotgun (WGS) entry which is preliminary data.</text>
</comment>
<dbReference type="InterPro" id="IPR003651">
    <property type="entry name" value="Endonuclease3_FeS-loop_motif"/>
</dbReference>
<evidence type="ECO:0000256" key="8">
    <source>
        <dbReference type="ARBA" id="ARBA00023004"/>
    </source>
</evidence>
<keyword evidence="12 14" id="KW-0326">Glycosidase</keyword>
<dbReference type="GO" id="GO:0005634">
    <property type="term" value="C:nucleus"/>
    <property type="evidence" value="ECO:0007669"/>
    <property type="project" value="UniProtKB-SubCell"/>
</dbReference>